<evidence type="ECO:0000313" key="4">
    <source>
        <dbReference type="EMBL" id="CAD8513646.1"/>
    </source>
</evidence>
<dbReference type="InterPro" id="IPR029526">
    <property type="entry name" value="PGBD"/>
</dbReference>
<protein>
    <recommendedName>
        <fullName evidence="2">PiggyBac transposable element-derived protein domain-containing protein</fullName>
    </recommendedName>
</protein>
<dbReference type="AlphaFoldDB" id="A0A6U0MMA9"/>
<organism evidence="5">
    <name type="scientific">Micromonas pusilla</name>
    <name type="common">Picoplanktonic green alga</name>
    <name type="synonym">Chromulina pusilla</name>
    <dbReference type="NCBI Taxonomy" id="38833"/>
    <lineage>
        <taxon>Eukaryota</taxon>
        <taxon>Viridiplantae</taxon>
        <taxon>Chlorophyta</taxon>
        <taxon>Mamiellophyceae</taxon>
        <taxon>Mamiellales</taxon>
        <taxon>Mamiellaceae</taxon>
        <taxon>Micromonas</taxon>
    </lineage>
</organism>
<evidence type="ECO:0000259" key="2">
    <source>
        <dbReference type="Pfam" id="PF13843"/>
    </source>
</evidence>
<sequence>MPWAFAVGTRVSLGGELQSPVLPGRRRKRTKVFGTVTGTPDPSNGRVGYLVLLDGGNATRRVQEGKLTREDENAGRSIASPVNDEGRRQLLRLDPEAADAGSDGEASEEEFQDAVEQHQELDDDERVDGPGQISLDDMADIRELAGETVTIPHKDFAAVTWTVVEPETNVAENAAERVHVRERTSVEHNQIMPFLSTTHADFDLNPFDHLLWMPIANMAEVINPEAERQRSLPEDERYTGHWVPTNPKELGRWFALFLSAGAMGLGGHKCWTTDKITPSLTHPKFEQFMSLNRFKEIKRFVSWTMAERPADEADDAWWRVRGAVNGFNSKRRSVLKVMRHIIADELMVPWESGLPTGGLPNITFEPRKPEPLGTMFKCLLDNDTKVEICEGRERNRELAQGIHPYVTTACTVCMLRETVPKDGLAKRIVCGDSWFASVPTVVSVMKVPSGEIPAANTAALKGSHFIGCVKTYHAQFPMKYIQDKLRGRRAGTRIVLEALVDGVPLLALGWKYKRGSTLCYIATKGAGSTADDCNNPYKMRIKDLDGNPIDRQVLRPEIIGTYYRMNAGIDVHNQQRQGDLALEKVWLTREFPYFRIFSSLVSICATDAFNLRKYRLAHRRSREDESRKKWTFKDYVNTLSVKLMNNSLEGEIFRRATPLDNNAVITSITPGGEHIQMLIALEAFWQHKFASLPETTGGHRATKQVRCSVCGKPTSFQCLGDGCRGRKNSKYCGVNMPS</sequence>
<dbReference type="PANTHER" id="PTHR46599:SF3">
    <property type="entry name" value="PIGGYBAC TRANSPOSABLE ELEMENT-DERIVED PROTEIN 4"/>
    <property type="match status" value="1"/>
</dbReference>
<dbReference type="Pfam" id="PF13843">
    <property type="entry name" value="DDE_Tnp_1_7"/>
    <property type="match status" value="1"/>
</dbReference>
<dbReference type="EMBL" id="HBEQ01001359">
    <property type="protein sequence ID" value="CAD8513646.1"/>
    <property type="molecule type" value="Transcribed_RNA"/>
</dbReference>
<reference evidence="5" key="1">
    <citation type="submission" date="2021-01" db="EMBL/GenBank/DDBJ databases">
        <authorList>
            <person name="Corre E."/>
            <person name="Pelletier E."/>
            <person name="Niang G."/>
            <person name="Scheremetjew M."/>
            <person name="Finn R."/>
            <person name="Kale V."/>
            <person name="Holt S."/>
            <person name="Cochrane G."/>
            <person name="Meng A."/>
            <person name="Brown T."/>
            <person name="Cohen L."/>
        </authorList>
    </citation>
    <scope>NUCLEOTIDE SEQUENCE</scope>
    <source>
        <strain evidence="5">CCMP1723</strain>
    </source>
</reference>
<name>A0A6U0MMA9_MICPS</name>
<evidence type="ECO:0000256" key="1">
    <source>
        <dbReference type="SAM" id="MobiDB-lite"/>
    </source>
</evidence>
<evidence type="ECO:0000313" key="5">
    <source>
        <dbReference type="EMBL" id="CAD8513648.1"/>
    </source>
</evidence>
<feature type="region of interest" description="Disordered" evidence="1">
    <location>
        <begin position="97"/>
        <end position="128"/>
    </location>
</feature>
<accession>A0A6U0MMA9</accession>
<evidence type="ECO:0000313" key="3">
    <source>
        <dbReference type="EMBL" id="CAD8513645.1"/>
    </source>
</evidence>
<dbReference type="PANTHER" id="PTHR46599">
    <property type="entry name" value="PIGGYBAC TRANSPOSABLE ELEMENT-DERIVED PROTEIN 4"/>
    <property type="match status" value="1"/>
</dbReference>
<gene>
    <name evidence="3" type="ORF">MCOM1403_LOCUS1070</name>
    <name evidence="4" type="ORF">MCOM1403_LOCUS1071</name>
    <name evidence="5" type="ORF">MCOM1403_LOCUS1073</name>
</gene>
<feature type="region of interest" description="Disordered" evidence="1">
    <location>
        <begin position="68"/>
        <end position="87"/>
    </location>
</feature>
<proteinExistence type="predicted"/>
<dbReference type="EMBL" id="HBEQ01001358">
    <property type="protein sequence ID" value="CAD8513645.1"/>
    <property type="molecule type" value="Transcribed_RNA"/>
</dbReference>
<feature type="domain" description="PiggyBac transposable element-derived protein" evidence="2">
    <location>
        <begin position="215"/>
        <end position="606"/>
    </location>
</feature>
<dbReference type="EMBL" id="HBEQ01001361">
    <property type="protein sequence ID" value="CAD8513648.1"/>
    <property type="molecule type" value="Transcribed_RNA"/>
</dbReference>